<evidence type="ECO:0000313" key="7">
    <source>
        <dbReference type="Proteomes" id="UP001642487"/>
    </source>
</evidence>
<organism evidence="6 7">
    <name type="scientific">Citrullus colocynthis</name>
    <name type="common">colocynth</name>
    <dbReference type="NCBI Taxonomy" id="252529"/>
    <lineage>
        <taxon>Eukaryota</taxon>
        <taxon>Viridiplantae</taxon>
        <taxon>Streptophyta</taxon>
        <taxon>Embryophyta</taxon>
        <taxon>Tracheophyta</taxon>
        <taxon>Spermatophyta</taxon>
        <taxon>Magnoliopsida</taxon>
        <taxon>eudicotyledons</taxon>
        <taxon>Gunneridae</taxon>
        <taxon>Pentapetalae</taxon>
        <taxon>rosids</taxon>
        <taxon>fabids</taxon>
        <taxon>Cucurbitales</taxon>
        <taxon>Cucurbitaceae</taxon>
        <taxon>Benincaseae</taxon>
        <taxon>Citrullus</taxon>
    </lineage>
</organism>
<evidence type="ECO:0000256" key="1">
    <source>
        <dbReference type="ARBA" id="ARBA00022729"/>
    </source>
</evidence>
<dbReference type="InterPro" id="IPR044993">
    <property type="entry name" value="BXL"/>
</dbReference>
<dbReference type="InterPro" id="IPR026891">
    <property type="entry name" value="Fn3-like"/>
</dbReference>
<dbReference type="InterPro" id="IPR036881">
    <property type="entry name" value="Glyco_hydro_3_C_sf"/>
</dbReference>
<dbReference type="InterPro" id="IPR036962">
    <property type="entry name" value="Glyco_hydro_3_N_sf"/>
</dbReference>
<protein>
    <recommendedName>
        <fullName evidence="5">Fibronectin type III-like domain-containing protein</fullName>
    </recommendedName>
</protein>
<name>A0ABP0YLD6_9ROSI</name>
<keyword evidence="1 4" id="KW-0732">Signal</keyword>
<gene>
    <name evidence="6" type="ORF">CITCOLO1_LOCUS13248</name>
</gene>
<dbReference type="Gene3D" id="3.40.50.1700">
    <property type="entry name" value="Glycoside hydrolase family 3 C-terminal domain"/>
    <property type="match status" value="1"/>
</dbReference>
<dbReference type="PANTHER" id="PTHR42721:SF11">
    <property type="entry name" value="BETA-D-XYLOSIDASE 5-RELATED"/>
    <property type="match status" value="1"/>
</dbReference>
<accession>A0ABP0YLD6</accession>
<dbReference type="Pfam" id="PF01915">
    <property type="entry name" value="Glyco_hydro_3_C"/>
    <property type="match status" value="1"/>
</dbReference>
<dbReference type="Proteomes" id="UP001642487">
    <property type="component" value="Chromosome 4"/>
</dbReference>
<dbReference type="SUPFAM" id="SSF51445">
    <property type="entry name" value="(Trans)glycosidases"/>
    <property type="match status" value="1"/>
</dbReference>
<keyword evidence="2" id="KW-0378">Hydrolase</keyword>
<sequence>MANSSTLMVSILSVFFICTASTRVFPRRTLLDDPPAVNNFTFVCDPSRYANLGLDLSSFHFCDSSLSFPERAKDLVDRMTLSEKVAQLGDRAAGVDRLGLPPYNWWSEALHGVSNVGHGTWFDEVVPGATSFPNVITTAASFNEALWKTIGQAVSTEARAMYNLGRAGLTFWSPNINVVRDPRWGRILETPGEDPFVVGKYAKNYVRGLQDVEGTENYTDLNSRPLKVSSCCKHYAAYDVDNWLGVNRYGFDARVTEQDMLETFLKPFEMCVKEGDVSSVMCSYNRVNGIPTCADPVLLKGTIRGNWDLHGYIVSDCDSIEVFVDNAHYLQDTNEDAVAQTLKAGLDLDCGKVYPQYTEGSVRQGKVGVKDIDKSLNYLYVVLMRLGFFDGSPGFKSLGKQDICSDEHIELATEAARQGTVLLKNDNDTLPLDPSTIKTLAVVGPHANATSVMLGNYAGVPCRMKSPIDGLSEYAKVNYQMGCDTIACKNDTFIFGAMDAARNSDATVIFAGIDLSIEAESLDRLDLLLPGYQTQLIQQVATVSKGPVVLVILSAGGIDISFAKNNTNIRAIIWAGYPGEEGGRAIADVLFGKFNPGGRLPVTWYEADYVNKLPMTSMPLRPVESLGYPGRTYKFYDGPVVYPFGYGLSYTYFIHTLNSAKRSLTVDLGDTIQCRDIAYNDDAFKPDCAAALVDDLTCSEEIEFQMEVENTGDKDGSQVLMVYSKPPSGISSTHIKQVVGFKRVFLSAGDSETVTFKLNACKSLGLVDFTGYNLLPAGGHTIVVGDGEVSFPVEVSFNKN</sequence>
<feature type="domain" description="Fibronectin type III-like" evidence="5">
    <location>
        <begin position="718"/>
        <end position="788"/>
    </location>
</feature>
<evidence type="ECO:0000259" key="5">
    <source>
        <dbReference type="SMART" id="SM01217"/>
    </source>
</evidence>
<dbReference type="InterPro" id="IPR013783">
    <property type="entry name" value="Ig-like_fold"/>
</dbReference>
<dbReference type="InterPro" id="IPR001764">
    <property type="entry name" value="Glyco_hydro_3_N"/>
</dbReference>
<evidence type="ECO:0000313" key="6">
    <source>
        <dbReference type="EMBL" id="CAK9321181.1"/>
    </source>
</evidence>
<feature type="signal peptide" evidence="4">
    <location>
        <begin position="1"/>
        <end position="22"/>
    </location>
</feature>
<evidence type="ECO:0000256" key="3">
    <source>
        <dbReference type="ARBA" id="ARBA00023295"/>
    </source>
</evidence>
<dbReference type="InterPro" id="IPR002772">
    <property type="entry name" value="Glyco_hydro_3_C"/>
</dbReference>
<keyword evidence="7" id="KW-1185">Reference proteome</keyword>
<dbReference type="EMBL" id="OZ021738">
    <property type="protein sequence ID" value="CAK9321181.1"/>
    <property type="molecule type" value="Genomic_DNA"/>
</dbReference>
<dbReference type="Pfam" id="PF00933">
    <property type="entry name" value="Glyco_hydro_3"/>
    <property type="match status" value="1"/>
</dbReference>
<dbReference type="Pfam" id="PF14310">
    <property type="entry name" value="Fn3-like"/>
    <property type="match status" value="1"/>
</dbReference>
<proteinExistence type="predicted"/>
<dbReference type="Gene3D" id="3.20.20.300">
    <property type="entry name" value="Glycoside hydrolase, family 3, N-terminal domain"/>
    <property type="match status" value="1"/>
</dbReference>
<dbReference type="SMART" id="SM01217">
    <property type="entry name" value="Fn3_like"/>
    <property type="match status" value="1"/>
</dbReference>
<dbReference type="PANTHER" id="PTHR42721">
    <property type="entry name" value="SUGAR HYDROLASE-RELATED"/>
    <property type="match status" value="1"/>
</dbReference>
<reference evidence="6 7" key="1">
    <citation type="submission" date="2024-03" db="EMBL/GenBank/DDBJ databases">
        <authorList>
            <person name="Gkanogiannis A."/>
            <person name="Becerra Lopez-Lavalle L."/>
        </authorList>
    </citation>
    <scope>NUCLEOTIDE SEQUENCE [LARGE SCALE GENOMIC DNA]</scope>
</reference>
<evidence type="ECO:0000256" key="4">
    <source>
        <dbReference type="SAM" id="SignalP"/>
    </source>
</evidence>
<feature type="chain" id="PRO_5047280999" description="Fibronectin type III-like domain-containing protein" evidence="4">
    <location>
        <begin position="23"/>
        <end position="800"/>
    </location>
</feature>
<keyword evidence="3" id="KW-0326">Glycosidase</keyword>
<dbReference type="Gene3D" id="2.60.40.10">
    <property type="entry name" value="Immunoglobulins"/>
    <property type="match status" value="1"/>
</dbReference>
<evidence type="ECO:0000256" key="2">
    <source>
        <dbReference type="ARBA" id="ARBA00022801"/>
    </source>
</evidence>
<dbReference type="InterPro" id="IPR017853">
    <property type="entry name" value="GH"/>
</dbReference>
<dbReference type="SUPFAM" id="SSF52279">
    <property type="entry name" value="Beta-D-glucan exohydrolase, C-terminal domain"/>
    <property type="match status" value="1"/>
</dbReference>